<dbReference type="AlphaFoldDB" id="A0A0X1U878"/>
<comment type="subcellular location">
    <subcellularLocation>
        <location evidence="1">Cell membrane</location>
        <topology evidence="1">Multi-pass membrane protein</topology>
    </subcellularLocation>
</comment>
<dbReference type="PROSITE" id="PS50929">
    <property type="entry name" value="ABC_TM1F"/>
    <property type="match status" value="1"/>
</dbReference>
<keyword evidence="14" id="KW-1185">Reference proteome</keyword>
<protein>
    <submittedName>
        <fullName evidence="12">ABC transporter ATP-binding protein</fullName>
    </submittedName>
    <submittedName>
        <fullName evidence="13">ATP-binding cassette, subfamily B</fullName>
    </submittedName>
</protein>
<feature type="transmembrane region" description="Helical" evidence="9">
    <location>
        <begin position="170"/>
        <end position="192"/>
    </location>
</feature>
<evidence type="ECO:0000313" key="14">
    <source>
        <dbReference type="Proteomes" id="UP000068026"/>
    </source>
</evidence>
<feature type="domain" description="ABC transmembrane type-1" evidence="11">
    <location>
        <begin position="39"/>
        <end position="322"/>
    </location>
</feature>
<feature type="transmembrane region" description="Helical" evidence="9">
    <location>
        <begin position="75"/>
        <end position="96"/>
    </location>
</feature>
<keyword evidence="5" id="KW-0547">Nucleotide-binding</keyword>
<dbReference type="CDD" id="cd03254">
    <property type="entry name" value="ABCC_Glucan_exporter_like"/>
    <property type="match status" value="1"/>
</dbReference>
<dbReference type="GO" id="GO:0015421">
    <property type="term" value="F:ABC-type oligopeptide transporter activity"/>
    <property type="evidence" value="ECO:0007669"/>
    <property type="project" value="TreeGrafter"/>
</dbReference>
<feature type="domain" description="ABC transporter" evidence="10">
    <location>
        <begin position="356"/>
        <end position="590"/>
    </location>
</feature>
<dbReference type="GO" id="GO:0016887">
    <property type="term" value="F:ATP hydrolysis activity"/>
    <property type="evidence" value="ECO:0007669"/>
    <property type="project" value="InterPro"/>
</dbReference>
<reference evidence="15" key="4">
    <citation type="submission" date="2016-11" db="EMBL/GenBank/DDBJ databases">
        <authorList>
            <person name="Jaros S."/>
            <person name="Januszkiewicz K."/>
            <person name="Wedrychowicz H."/>
        </authorList>
    </citation>
    <scope>NUCLEOTIDE SEQUENCE [LARGE SCALE GENOMIC DNA]</scope>
    <source>
        <strain evidence="15">DSM 1682</strain>
    </source>
</reference>
<dbReference type="InterPro" id="IPR027417">
    <property type="entry name" value="P-loop_NTPase"/>
</dbReference>
<evidence type="ECO:0000256" key="9">
    <source>
        <dbReference type="SAM" id="Phobius"/>
    </source>
</evidence>
<dbReference type="Proteomes" id="UP000068026">
    <property type="component" value="Chromosome"/>
</dbReference>
<keyword evidence="7 9" id="KW-1133">Transmembrane helix</keyword>
<keyword evidence="2" id="KW-0813">Transport</keyword>
<dbReference type="Proteomes" id="UP000184204">
    <property type="component" value="Unassembled WGS sequence"/>
</dbReference>
<dbReference type="InterPro" id="IPR003439">
    <property type="entry name" value="ABC_transporter-like_ATP-bd"/>
</dbReference>
<dbReference type="InterPro" id="IPR003593">
    <property type="entry name" value="AAA+_ATPase"/>
</dbReference>
<dbReference type="InterPro" id="IPR039421">
    <property type="entry name" value="Type_1_exporter"/>
</dbReference>
<evidence type="ECO:0000256" key="2">
    <source>
        <dbReference type="ARBA" id="ARBA00022448"/>
    </source>
</evidence>
<dbReference type="InterPro" id="IPR036640">
    <property type="entry name" value="ABC1_TM_sf"/>
</dbReference>
<dbReference type="PANTHER" id="PTHR43394:SF1">
    <property type="entry name" value="ATP-BINDING CASSETTE SUB-FAMILY B MEMBER 10, MITOCHONDRIAL"/>
    <property type="match status" value="1"/>
</dbReference>
<dbReference type="EMBL" id="CP014223">
    <property type="protein sequence ID" value="AMJ41147.1"/>
    <property type="molecule type" value="Genomic_DNA"/>
</dbReference>
<dbReference type="Gene3D" id="1.20.1560.10">
    <property type="entry name" value="ABC transporter type 1, transmembrane domain"/>
    <property type="match status" value="1"/>
</dbReference>
<dbReference type="KEGG" id="cpro:CPRO_15540"/>
<dbReference type="GO" id="GO:0005886">
    <property type="term" value="C:plasma membrane"/>
    <property type="evidence" value="ECO:0007669"/>
    <property type="project" value="UniProtKB-SubCell"/>
</dbReference>
<feature type="transmembrane region" description="Helical" evidence="9">
    <location>
        <begin position="34"/>
        <end position="55"/>
    </location>
</feature>
<dbReference type="PROSITE" id="PS50893">
    <property type="entry name" value="ABC_TRANSPORTER_2"/>
    <property type="match status" value="1"/>
</dbReference>
<evidence type="ECO:0000256" key="8">
    <source>
        <dbReference type="ARBA" id="ARBA00023136"/>
    </source>
</evidence>
<dbReference type="SMART" id="SM00382">
    <property type="entry name" value="AAA"/>
    <property type="match status" value="1"/>
</dbReference>
<sequence length="598" mass="66654">MPNPRMGGKPPIESRKPKNTKKTLSRLLKYLNKYWFYLLISFICIAFVTLGTVYATRLIGVAIDQYITKYDFAGLAKVCSMLLAIYVGSSLCMWLQSYLLLLVGQNVVATIRKELFEKIQRLPLKYFDTTTHGEIMSRVTNDVDNISMALNNSISQVLQSGLTLIGTFAMMLYLNISLTIASIVTIPILLIVTKAITTRSRKNYKEKQERLGKLNGYIEEIISGQKVVKVFCQEDEMTQAFSEKNNDLLKVGIRAEIFSGIIAPIMMALNNISYAIVVAVGGLMMVMGMPMTLGTISNFIIYSKQFTRPLNELANQVNAMMAAFAGAERVFEVLDEPEEMKDQPNSVALNDVKGDVVLSSVDFSYEEGHPILKEVNLYAKPGQTIALVGPTGAGKTTIINLLTRFYDIDKGTITIDGREIKDIKRKSLRSNLGIVLQDTYLFTDTIRENIRYGRLDAKDDEIIAAAKLANAHEFIRRLPDGYDTVLTDGGGNLSQGQRQMLAIARAILANPSVLILDEATSSVDTRTEVKIQEAMQNLMKGRTSFVIAHRLSTIKDADLIAVINHGEIIERGNHEELMAKKGFYHSLYSNQFESEKAV</sequence>
<evidence type="ECO:0000256" key="6">
    <source>
        <dbReference type="ARBA" id="ARBA00022840"/>
    </source>
</evidence>
<evidence type="ECO:0000259" key="10">
    <source>
        <dbReference type="PROSITE" id="PS50893"/>
    </source>
</evidence>
<dbReference type="Gene3D" id="3.40.50.300">
    <property type="entry name" value="P-loop containing nucleotide triphosphate hydrolases"/>
    <property type="match status" value="1"/>
</dbReference>
<name>A0A0X1U878_ANAPI</name>
<evidence type="ECO:0000256" key="4">
    <source>
        <dbReference type="ARBA" id="ARBA00022692"/>
    </source>
</evidence>
<evidence type="ECO:0000256" key="1">
    <source>
        <dbReference type="ARBA" id="ARBA00004651"/>
    </source>
</evidence>
<evidence type="ECO:0000313" key="15">
    <source>
        <dbReference type="Proteomes" id="UP000184204"/>
    </source>
</evidence>
<dbReference type="CDD" id="cd18547">
    <property type="entry name" value="ABC_6TM_Tm288_like"/>
    <property type="match status" value="1"/>
</dbReference>
<evidence type="ECO:0000256" key="7">
    <source>
        <dbReference type="ARBA" id="ARBA00022989"/>
    </source>
</evidence>
<gene>
    <name evidence="12" type="ORF">CPRO_15540</name>
    <name evidence="13" type="ORF">SAMN02745151_01365</name>
</gene>
<keyword evidence="3" id="KW-1003">Cell membrane</keyword>
<evidence type="ECO:0000256" key="5">
    <source>
        <dbReference type="ARBA" id="ARBA00022741"/>
    </source>
</evidence>
<dbReference type="SUPFAM" id="SSF52540">
    <property type="entry name" value="P-loop containing nucleoside triphosphate hydrolases"/>
    <property type="match status" value="1"/>
</dbReference>
<dbReference type="Pfam" id="PF00664">
    <property type="entry name" value="ABC_membrane"/>
    <property type="match status" value="1"/>
</dbReference>
<evidence type="ECO:0000313" key="13">
    <source>
        <dbReference type="EMBL" id="SHE64644.1"/>
    </source>
</evidence>
<evidence type="ECO:0000259" key="11">
    <source>
        <dbReference type="PROSITE" id="PS50929"/>
    </source>
</evidence>
<keyword evidence="8 9" id="KW-0472">Membrane</keyword>
<dbReference type="OrthoDB" id="9762778at2"/>
<dbReference type="EMBL" id="FQUA01000004">
    <property type="protein sequence ID" value="SHE64644.1"/>
    <property type="molecule type" value="Genomic_DNA"/>
</dbReference>
<dbReference type="Pfam" id="PF00005">
    <property type="entry name" value="ABC_tran"/>
    <property type="match status" value="1"/>
</dbReference>
<keyword evidence="6 13" id="KW-0067">ATP-binding</keyword>
<dbReference type="PROSITE" id="PS00211">
    <property type="entry name" value="ABC_TRANSPORTER_1"/>
    <property type="match status" value="1"/>
</dbReference>
<dbReference type="GO" id="GO:0005524">
    <property type="term" value="F:ATP binding"/>
    <property type="evidence" value="ECO:0007669"/>
    <property type="project" value="UniProtKB-KW"/>
</dbReference>
<evidence type="ECO:0000313" key="12">
    <source>
        <dbReference type="EMBL" id="AMJ41147.1"/>
    </source>
</evidence>
<proteinExistence type="predicted"/>
<keyword evidence="4 9" id="KW-0812">Transmembrane</keyword>
<dbReference type="FunFam" id="1.20.1560.10:FF:000011">
    <property type="entry name" value="Multidrug ABC transporter ATP-binding protein"/>
    <property type="match status" value="1"/>
</dbReference>
<evidence type="ECO:0000256" key="3">
    <source>
        <dbReference type="ARBA" id="ARBA00022475"/>
    </source>
</evidence>
<reference evidence="13" key="3">
    <citation type="submission" date="2016-11" db="EMBL/GenBank/DDBJ databases">
        <authorList>
            <person name="Varghese N."/>
            <person name="Submissions S."/>
        </authorList>
    </citation>
    <scope>NUCLEOTIDE SEQUENCE</scope>
    <source>
        <strain evidence="13">DSM 1682</strain>
    </source>
</reference>
<dbReference type="FunFam" id="3.40.50.300:FF:000287">
    <property type="entry name" value="Multidrug ABC transporter ATP-binding protein"/>
    <property type="match status" value="1"/>
</dbReference>
<organism evidence="13 15">
    <name type="scientific">Anaerotignum propionicum DSM 1682</name>
    <dbReference type="NCBI Taxonomy" id="991789"/>
    <lineage>
        <taxon>Bacteria</taxon>
        <taxon>Bacillati</taxon>
        <taxon>Bacillota</taxon>
        <taxon>Clostridia</taxon>
        <taxon>Lachnospirales</taxon>
        <taxon>Anaerotignaceae</taxon>
        <taxon>Anaerotignum</taxon>
    </lineage>
</organism>
<dbReference type="PANTHER" id="PTHR43394">
    <property type="entry name" value="ATP-DEPENDENT PERMEASE MDL1, MITOCHONDRIAL"/>
    <property type="match status" value="1"/>
</dbReference>
<feature type="transmembrane region" description="Helical" evidence="9">
    <location>
        <begin position="275"/>
        <end position="301"/>
    </location>
</feature>
<dbReference type="InterPro" id="IPR011527">
    <property type="entry name" value="ABC1_TM_dom"/>
</dbReference>
<accession>A0A0X1U878</accession>
<reference evidence="14" key="2">
    <citation type="submission" date="2016-01" db="EMBL/GenBank/DDBJ databases">
        <authorList>
            <person name="Poehlein A."/>
            <person name="Schlien K."/>
            <person name="Gottschalk G."/>
            <person name="Buckel W."/>
            <person name="Daniel R."/>
        </authorList>
    </citation>
    <scope>NUCLEOTIDE SEQUENCE [LARGE SCALE GENOMIC DNA]</scope>
    <source>
        <strain evidence="14">X2</strain>
    </source>
</reference>
<dbReference type="SUPFAM" id="SSF90123">
    <property type="entry name" value="ABC transporter transmembrane region"/>
    <property type="match status" value="1"/>
</dbReference>
<reference evidence="12 14" key="1">
    <citation type="journal article" date="2016" name="Genome Announc.">
        <title>Complete Genome Sequence of the Amino Acid-Fermenting Clostridium propionicum X2 (DSM 1682).</title>
        <authorList>
            <person name="Poehlein A."/>
            <person name="Schlien K."/>
            <person name="Chowdhury N.P."/>
            <person name="Gottschalk G."/>
            <person name="Buckel W."/>
            <person name="Daniel R."/>
        </authorList>
    </citation>
    <scope>NUCLEOTIDE SEQUENCE [LARGE SCALE GENOMIC DNA]</scope>
    <source>
        <strain evidence="12 14">X2</strain>
    </source>
</reference>
<dbReference type="RefSeq" id="WP_066049874.1">
    <property type="nucleotide sequence ID" value="NZ_CP014223.1"/>
</dbReference>
<dbReference type="InterPro" id="IPR017871">
    <property type="entry name" value="ABC_transporter-like_CS"/>
</dbReference>